<dbReference type="Proteomes" id="UP001620397">
    <property type="component" value="Unassembled WGS sequence"/>
</dbReference>
<keyword evidence="1" id="KW-0378">Hydrolase</keyword>
<reference evidence="1 2" key="1">
    <citation type="submission" date="2020-10" db="EMBL/GenBank/DDBJ databases">
        <title>Phylogeny of dyella-like bacteria.</title>
        <authorList>
            <person name="Fu J."/>
        </authorList>
    </citation>
    <scope>NUCLEOTIDE SEQUENCE [LARGE SCALE GENOMIC DNA]</scope>
    <source>
        <strain evidence="1 2">DKC-1</strain>
    </source>
</reference>
<keyword evidence="2" id="KW-1185">Reference proteome</keyword>
<sequence>MDSHSTAAVFVESVFKEQRIGSSRFTWSPDVSLGWIDGRAVRRFRHDRYTTKGSIGLIAGGVRLHYGDAGDWYRRLFFGFQPVLHSGRTQALSSAYEFASTIGWQGEHFSFQIRHISNGSLHEPNRGETMLLVGVAFGL</sequence>
<protein>
    <submittedName>
        <fullName evidence="1">Acyloxyacyl hydrolase</fullName>
    </submittedName>
</protein>
<organism evidence="1 2">
    <name type="scientific">Dyella agri</name>
    <dbReference type="NCBI Taxonomy" id="1926869"/>
    <lineage>
        <taxon>Bacteria</taxon>
        <taxon>Pseudomonadati</taxon>
        <taxon>Pseudomonadota</taxon>
        <taxon>Gammaproteobacteria</taxon>
        <taxon>Lysobacterales</taxon>
        <taxon>Rhodanobacteraceae</taxon>
        <taxon>Dyella</taxon>
    </lineage>
</organism>
<evidence type="ECO:0000313" key="2">
    <source>
        <dbReference type="Proteomes" id="UP001620397"/>
    </source>
</evidence>
<dbReference type="Gene3D" id="2.40.160.20">
    <property type="match status" value="1"/>
</dbReference>
<comment type="caution">
    <text evidence="1">The sequence shown here is derived from an EMBL/GenBank/DDBJ whole genome shotgun (WGS) entry which is preliminary data.</text>
</comment>
<name>A0ABW8KJU1_9GAMM</name>
<dbReference type="EMBL" id="JADIKL010000012">
    <property type="protein sequence ID" value="MFK2932405.1"/>
    <property type="molecule type" value="Genomic_DNA"/>
</dbReference>
<dbReference type="GO" id="GO:0016787">
    <property type="term" value="F:hydrolase activity"/>
    <property type="evidence" value="ECO:0007669"/>
    <property type="project" value="UniProtKB-KW"/>
</dbReference>
<proteinExistence type="predicted"/>
<evidence type="ECO:0000313" key="1">
    <source>
        <dbReference type="EMBL" id="MFK2932405.1"/>
    </source>
</evidence>
<gene>
    <name evidence="1" type="ORF">ISP14_16600</name>
</gene>
<accession>A0ABW8KJU1</accession>
<dbReference type="InterPro" id="IPR018550">
    <property type="entry name" value="Lipid-A_deacylase-rel"/>
</dbReference>
<dbReference type="Pfam" id="PF09411">
    <property type="entry name" value="PagL"/>
    <property type="match status" value="1"/>
</dbReference>